<dbReference type="Gene3D" id="3.30.300.30">
    <property type="match status" value="1"/>
</dbReference>
<dbReference type="Proteomes" id="UP001500618">
    <property type="component" value="Unassembled WGS sequence"/>
</dbReference>
<dbReference type="SUPFAM" id="SSF56801">
    <property type="entry name" value="Acetyl-CoA synthetase-like"/>
    <property type="match status" value="1"/>
</dbReference>
<comment type="similarity">
    <text evidence="1">Belongs to the ATP-dependent AMP-binding enzyme family.</text>
</comment>
<evidence type="ECO:0000313" key="5">
    <source>
        <dbReference type="EMBL" id="GAA1718799.1"/>
    </source>
</evidence>
<feature type="domain" description="AMP-binding enzyme C-terminal" evidence="4">
    <location>
        <begin position="460"/>
        <end position="534"/>
    </location>
</feature>
<feature type="domain" description="AMP-dependent synthetase/ligase" evidence="3">
    <location>
        <begin position="28"/>
        <end position="404"/>
    </location>
</feature>
<evidence type="ECO:0000256" key="1">
    <source>
        <dbReference type="ARBA" id="ARBA00006432"/>
    </source>
</evidence>
<dbReference type="InterPro" id="IPR045851">
    <property type="entry name" value="AMP-bd_C_sf"/>
</dbReference>
<evidence type="ECO:0000256" key="2">
    <source>
        <dbReference type="ARBA" id="ARBA00022598"/>
    </source>
</evidence>
<evidence type="ECO:0000259" key="3">
    <source>
        <dbReference type="Pfam" id="PF00501"/>
    </source>
</evidence>
<dbReference type="EMBL" id="BAAANY010000043">
    <property type="protein sequence ID" value="GAA1718799.1"/>
    <property type="molecule type" value="Genomic_DNA"/>
</dbReference>
<evidence type="ECO:0000313" key="6">
    <source>
        <dbReference type="Proteomes" id="UP001500618"/>
    </source>
</evidence>
<reference evidence="5 6" key="1">
    <citation type="journal article" date="2019" name="Int. J. Syst. Evol. Microbiol.">
        <title>The Global Catalogue of Microorganisms (GCM) 10K type strain sequencing project: providing services to taxonomists for standard genome sequencing and annotation.</title>
        <authorList>
            <consortium name="The Broad Institute Genomics Platform"/>
            <consortium name="The Broad Institute Genome Sequencing Center for Infectious Disease"/>
            <person name="Wu L."/>
            <person name="Ma J."/>
        </authorList>
    </citation>
    <scope>NUCLEOTIDE SEQUENCE [LARGE SCALE GENOMIC DNA]</scope>
    <source>
        <strain evidence="5 6">JCM 14718</strain>
    </source>
</reference>
<dbReference type="RefSeq" id="WP_344315126.1">
    <property type="nucleotide sequence ID" value="NZ_BAAANY010000043.1"/>
</dbReference>
<evidence type="ECO:0000259" key="4">
    <source>
        <dbReference type="Pfam" id="PF13193"/>
    </source>
</evidence>
<dbReference type="InterPro" id="IPR042099">
    <property type="entry name" value="ANL_N_sf"/>
</dbReference>
<accession>A0ABN2J6K3</accession>
<proteinExistence type="inferred from homology"/>
<organism evidence="5 6">
    <name type="scientific">Fodinicola feengrottensis</name>
    <dbReference type="NCBI Taxonomy" id="435914"/>
    <lineage>
        <taxon>Bacteria</taxon>
        <taxon>Bacillati</taxon>
        <taxon>Actinomycetota</taxon>
        <taxon>Actinomycetes</taxon>
        <taxon>Mycobacteriales</taxon>
        <taxon>Fodinicola</taxon>
    </lineage>
</organism>
<dbReference type="PANTHER" id="PTHR43201:SF5">
    <property type="entry name" value="MEDIUM-CHAIN ACYL-COA LIGASE ACSF2, MITOCHONDRIAL"/>
    <property type="match status" value="1"/>
</dbReference>
<dbReference type="InterPro" id="IPR000873">
    <property type="entry name" value="AMP-dep_synth/lig_dom"/>
</dbReference>
<dbReference type="Gene3D" id="3.40.50.12780">
    <property type="entry name" value="N-terminal domain of ligase-like"/>
    <property type="match status" value="1"/>
</dbReference>
<name>A0ABN2J6K3_9ACTN</name>
<comment type="caution">
    <text evidence="5">The sequence shown here is derived from an EMBL/GenBank/DDBJ whole genome shotgun (WGS) entry which is preliminary data.</text>
</comment>
<dbReference type="InterPro" id="IPR025110">
    <property type="entry name" value="AMP-bd_C"/>
</dbReference>
<keyword evidence="6" id="KW-1185">Reference proteome</keyword>
<dbReference type="Pfam" id="PF00501">
    <property type="entry name" value="AMP-binding"/>
    <property type="match status" value="1"/>
</dbReference>
<dbReference type="Pfam" id="PF13193">
    <property type="entry name" value="AMP-binding_C"/>
    <property type="match status" value="1"/>
</dbReference>
<protein>
    <submittedName>
        <fullName evidence="5">Class I adenylate-forming enzyme family protein</fullName>
    </submittedName>
</protein>
<dbReference type="PANTHER" id="PTHR43201">
    <property type="entry name" value="ACYL-COA SYNTHETASE"/>
    <property type="match status" value="1"/>
</dbReference>
<sequence>MRCHPADRAADYLQRGWWSADTIDALLRARVAEFGDQPALVDPPNLAELTGNSPGRWTWTELAAQVDSLAAYLLSLGVRAGNVVAVQLPNSGDLVRAFLAIVRIGAIATPFPVSYREHELVPMCRRTGAVALITTTRVGDHALAEQASRVRAEVPSLQHVLTSFADIPDGRAPMHVADVNDCVTICWTSGTEAAPKAVPRCHADWLVMALGTQWAARLGPADVLLSPFPMTNMAGISGMFLPWLMVGGVFVPHHPFDLTVFLQQIAENRATYTVAPPALLTMLLHREDLMSTVDVSSLRLVGSGSAPLTPWMVRSWAERYGIEVINFFGSNEGIALVSDPHDVPDPDHRATYFPYYASKVRWNNPVAARTAVKLADPTTGAAVTVAGQPGELLIAGPSVFAGYLNAKPGTELDRSCFDADGWFRTGDVFEIAGESDEFLRYVDRAKDLVIRGGMNISPAEVEGLIAAHPAVTEVAVVGVPDPVLGERVCAVVVLSAELSLASLTNFLREQRVASYKLPERLEIVDALPRNPVGKVLKRELRGLAEVAT</sequence>
<keyword evidence="2" id="KW-0436">Ligase</keyword>
<gene>
    <name evidence="5" type="ORF">GCM10009765_79010</name>
</gene>